<evidence type="ECO:0000256" key="5">
    <source>
        <dbReference type="SAM" id="Coils"/>
    </source>
</evidence>
<evidence type="ECO:0000259" key="9">
    <source>
        <dbReference type="PROSITE" id="PS50885"/>
    </source>
</evidence>
<keyword evidence="7" id="KW-1133">Transmembrane helix</keyword>
<feature type="domain" description="HAMP" evidence="9">
    <location>
        <begin position="251"/>
        <end position="303"/>
    </location>
</feature>
<sequence length="563" mass="59512">MDEASKEMSIVGYFNLAIVAIIPCVLGAAWLSGNAVWLPLAISVLFACAGFLATRLGIEAAKPLTGVALVGQCIALTAALSGTPWQIDAHMTFFAALAVLVVLNDVRTILAGTAAIALHHLGFSIAVPSLVYPGTELLENLARTMFHAVVVLVEAAALSFAIRRQNRLRAEISEGVEAVTAASQAAEAARDAAKQAQRDAEKQRNLAVEAKGNAERALVALEEEKRQTIALHEAGKARDAREREAAETRRQQQEQIVVTLVDGLTRLSRGDLTARILNALPPEYEELRHDFNRATEALDTAINEVAVNAAQVLQEASGISGSANALSRRTEQQAATLEETAAAMEKLTELVQSTARNASQAATSSTNAKRDAEESGKVVAQASEAMRAISDSAGEVSKIIGVIDDIAFQTNLLALNAGVEAARAGDAGRGFAVVASEVRALAQRSSEAAKEINTLISKSDRQVTDGVRHVGETVNVLNRVTAAVSEISERVQQIANSAQEQADGLGEINTAVTRLDNVTQHNAAMFEETAAASSKLTEAAERMRSLTEHFTFGEADASGIRAA</sequence>
<feature type="coiled-coil region" evidence="5">
    <location>
        <begin position="179"/>
        <end position="231"/>
    </location>
</feature>
<dbReference type="PRINTS" id="PR00260">
    <property type="entry name" value="CHEMTRNSDUCR"/>
</dbReference>
<feature type="transmembrane region" description="Helical" evidence="7">
    <location>
        <begin position="110"/>
        <end position="132"/>
    </location>
</feature>
<accession>A0A1N7KYK4</accession>
<keyword evidence="4" id="KW-0807">Transducer</keyword>
<dbReference type="AlphaFoldDB" id="A0A1N7KYK4"/>
<evidence type="ECO:0000256" key="1">
    <source>
        <dbReference type="ARBA" id="ARBA00004370"/>
    </source>
</evidence>
<feature type="region of interest" description="Disordered" evidence="6">
    <location>
        <begin position="354"/>
        <end position="377"/>
    </location>
</feature>
<evidence type="ECO:0000256" key="7">
    <source>
        <dbReference type="SAM" id="Phobius"/>
    </source>
</evidence>
<reference evidence="11" key="1">
    <citation type="submission" date="2017-01" db="EMBL/GenBank/DDBJ databases">
        <authorList>
            <person name="Varghese N."/>
            <person name="Submissions S."/>
        </authorList>
    </citation>
    <scope>NUCLEOTIDE SEQUENCE [LARGE SCALE GENOMIC DNA]</scope>
    <source>
        <strain evidence="11">DSM 29430</strain>
    </source>
</reference>
<feature type="transmembrane region" description="Helical" evidence="7">
    <location>
        <begin position="12"/>
        <end position="31"/>
    </location>
</feature>
<dbReference type="SUPFAM" id="SSF58104">
    <property type="entry name" value="Methyl-accepting chemotaxis protein (MCP) signaling domain"/>
    <property type="match status" value="1"/>
</dbReference>
<dbReference type="RefSeq" id="WP_076445480.1">
    <property type="nucleotide sequence ID" value="NZ_FTOQ01000002.1"/>
</dbReference>
<protein>
    <submittedName>
        <fullName evidence="10">Methyl-accepting chemotaxis protein</fullName>
    </submittedName>
</protein>
<dbReference type="InterPro" id="IPR004090">
    <property type="entry name" value="Chemotax_Me-accpt_rcpt"/>
</dbReference>
<dbReference type="InterPro" id="IPR051310">
    <property type="entry name" value="MCP_chemotaxis"/>
</dbReference>
<dbReference type="EMBL" id="FTOQ01000002">
    <property type="protein sequence ID" value="SIS66576.1"/>
    <property type="molecule type" value="Genomic_DNA"/>
</dbReference>
<dbReference type="Gene3D" id="1.10.287.950">
    <property type="entry name" value="Methyl-accepting chemotaxis protein"/>
    <property type="match status" value="1"/>
</dbReference>
<proteinExistence type="inferred from homology"/>
<dbReference type="OrthoDB" id="369026at2"/>
<dbReference type="InterPro" id="IPR004089">
    <property type="entry name" value="MCPsignal_dom"/>
</dbReference>
<evidence type="ECO:0000256" key="3">
    <source>
        <dbReference type="ARBA" id="ARBA00029447"/>
    </source>
</evidence>
<comment type="subcellular location">
    <subcellularLocation>
        <location evidence="1">Membrane</location>
    </subcellularLocation>
</comment>
<evidence type="ECO:0000313" key="10">
    <source>
        <dbReference type="EMBL" id="SIS66576.1"/>
    </source>
</evidence>
<dbReference type="GO" id="GO:0007165">
    <property type="term" value="P:signal transduction"/>
    <property type="evidence" value="ECO:0007669"/>
    <property type="project" value="UniProtKB-KW"/>
</dbReference>
<dbReference type="Proteomes" id="UP000186684">
    <property type="component" value="Unassembled WGS sequence"/>
</dbReference>
<dbReference type="CDD" id="cd11386">
    <property type="entry name" value="MCP_signal"/>
    <property type="match status" value="1"/>
</dbReference>
<evidence type="ECO:0000259" key="8">
    <source>
        <dbReference type="PROSITE" id="PS50111"/>
    </source>
</evidence>
<dbReference type="PANTHER" id="PTHR43531">
    <property type="entry name" value="PROTEIN ICFG"/>
    <property type="match status" value="1"/>
</dbReference>
<dbReference type="PROSITE" id="PS50885">
    <property type="entry name" value="HAMP"/>
    <property type="match status" value="1"/>
</dbReference>
<evidence type="ECO:0000256" key="6">
    <source>
        <dbReference type="SAM" id="MobiDB-lite"/>
    </source>
</evidence>
<keyword evidence="5" id="KW-0175">Coiled coil</keyword>
<evidence type="ECO:0000256" key="4">
    <source>
        <dbReference type="PROSITE-ProRule" id="PRU00284"/>
    </source>
</evidence>
<dbReference type="STRING" id="633194.SAMN05421759_102185"/>
<dbReference type="InterPro" id="IPR003660">
    <property type="entry name" value="HAMP_dom"/>
</dbReference>
<keyword evidence="7" id="KW-0472">Membrane</keyword>
<keyword evidence="2" id="KW-0145">Chemotaxis</keyword>
<dbReference type="Pfam" id="PF00015">
    <property type="entry name" value="MCPsignal"/>
    <property type="match status" value="1"/>
</dbReference>
<feature type="domain" description="Methyl-accepting transducer" evidence="8">
    <location>
        <begin position="308"/>
        <end position="537"/>
    </location>
</feature>
<organism evidence="10 11">
    <name type="scientific">Roseivivax lentus</name>
    <dbReference type="NCBI Taxonomy" id="633194"/>
    <lineage>
        <taxon>Bacteria</taxon>
        <taxon>Pseudomonadati</taxon>
        <taxon>Pseudomonadota</taxon>
        <taxon>Alphaproteobacteria</taxon>
        <taxon>Rhodobacterales</taxon>
        <taxon>Roseobacteraceae</taxon>
        <taxon>Roseivivax</taxon>
    </lineage>
</organism>
<dbReference type="PROSITE" id="PS50111">
    <property type="entry name" value="CHEMOTAXIS_TRANSDUC_2"/>
    <property type="match status" value="1"/>
</dbReference>
<comment type="similarity">
    <text evidence="3">Belongs to the methyl-accepting chemotaxis (MCP) protein family.</text>
</comment>
<evidence type="ECO:0000256" key="2">
    <source>
        <dbReference type="ARBA" id="ARBA00022500"/>
    </source>
</evidence>
<evidence type="ECO:0000313" key="11">
    <source>
        <dbReference type="Proteomes" id="UP000186684"/>
    </source>
</evidence>
<feature type="transmembrane region" description="Helical" evidence="7">
    <location>
        <begin position="144"/>
        <end position="162"/>
    </location>
</feature>
<name>A0A1N7KYK4_9RHOB</name>
<gene>
    <name evidence="10" type="ORF">SAMN05421759_102185</name>
</gene>
<dbReference type="GO" id="GO:0006935">
    <property type="term" value="P:chemotaxis"/>
    <property type="evidence" value="ECO:0007669"/>
    <property type="project" value="UniProtKB-KW"/>
</dbReference>
<keyword evidence="11" id="KW-1185">Reference proteome</keyword>
<dbReference type="PANTHER" id="PTHR43531:SF11">
    <property type="entry name" value="METHYL-ACCEPTING CHEMOTAXIS PROTEIN 3"/>
    <property type="match status" value="1"/>
</dbReference>
<feature type="compositionally biased region" description="Low complexity" evidence="6">
    <location>
        <begin position="354"/>
        <end position="367"/>
    </location>
</feature>
<dbReference type="SMART" id="SM00283">
    <property type="entry name" value="MA"/>
    <property type="match status" value="1"/>
</dbReference>
<keyword evidence="7" id="KW-0812">Transmembrane</keyword>
<dbReference type="GO" id="GO:0004888">
    <property type="term" value="F:transmembrane signaling receptor activity"/>
    <property type="evidence" value="ECO:0007669"/>
    <property type="project" value="InterPro"/>
</dbReference>
<dbReference type="FunFam" id="1.10.287.950:FF:000001">
    <property type="entry name" value="Methyl-accepting chemotaxis sensory transducer"/>
    <property type="match status" value="1"/>
</dbReference>
<dbReference type="GO" id="GO:0016020">
    <property type="term" value="C:membrane"/>
    <property type="evidence" value="ECO:0007669"/>
    <property type="project" value="UniProtKB-SubCell"/>
</dbReference>
<feature type="transmembrane region" description="Helical" evidence="7">
    <location>
        <begin position="37"/>
        <end position="57"/>
    </location>
</feature>
<feature type="transmembrane region" description="Helical" evidence="7">
    <location>
        <begin position="64"/>
        <end position="81"/>
    </location>
</feature>